<reference evidence="1 2" key="2">
    <citation type="journal article" date="2016" name="Microb. Ecol.">
        <title>Genome Characteristics of a Novel Type I Methanotroph (Sn10-6) Isolated from a Flooded Indian Rice Field.</title>
        <authorList>
            <person name="Rahalkar M.C."/>
            <person name="Pandit P.S."/>
            <person name="Dhakephalkar P.K."/>
            <person name="Pore S."/>
            <person name="Arora P."/>
            <person name="Kapse N."/>
        </authorList>
    </citation>
    <scope>NUCLEOTIDE SEQUENCE [LARGE SCALE GENOMIC DNA]</scope>
    <source>
        <strain evidence="1 2">Sn10-6</strain>
    </source>
</reference>
<dbReference type="OrthoDB" id="9785276at2"/>
<dbReference type="InterPro" id="IPR036188">
    <property type="entry name" value="FAD/NAD-bd_sf"/>
</dbReference>
<dbReference type="PRINTS" id="PR00420">
    <property type="entry name" value="RNGMNOXGNASE"/>
</dbReference>
<dbReference type="SUPFAM" id="SSF51905">
    <property type="entry name" value="FAD/NAD(P)-binding domain"/>
    <property type="match status" value="1"/>
</dbReference>
<evidence type="ECO:0000313" key="1">
    <source>
        <dbReference type="EMBL" id="KJV06753.1"/>
    </source>
</evidence>
<dbReference type="InterPro" id="IPR006905">
    <property type="entry name" value="Flavin_halogenase"/>
</dbReference>
<dbReference type="PANTHER" id="PTHR43747">
    <property type="entry name" value="FAD-BINDING PROTEIN"/>
    <property type="match status" value="1"/>
</dbReference>
<organism evidence="1 2">
    <name type="scientific">Methylocucumis oryzae</name>
    <dbReference type="NCBI Taxonomy" id="1632867"/>
    <lineage>
        <taxon>Bacteria</taxon>
        <taxon>Pseudomonadati</taxon>
        <taxon>Pseudomonadota</taxon>
        <taxon>Gammaproteobacteria</taxon>
        <taxon>Methylococcales</taxon>
        <taxon>Methylococcaceae</taxon>
        <taxon>Methylocucumis</taxon>
    </lineage>
</organism>
<name>A0A0F3IJQ5_9GAMM</name>
<dbReference type="Gene3D" id="3.50.50.60">
    <property type="entry name" value="FAD/NAD(P)-binding domain"/>
    <property type="match status" value="1"/>
</dbReference>
<sequence>MSAIKNIAIIGAGPAASTLAVLLRRKGCHVVLFALPDRHPILVGESLVPMIVPMLQDLGVEAEVAAFSQYKPGACFTYNADEVFEMRFADMPKDLPSYSYNVPRVDFNATLLAAAQKAGAKLVARKVNLIQQGDSDKLTLDAESLAAAADFWDGGQPDLIVDAAGRMNLIGRLLNIPMTKGPRQDIALFAHVDETELVDPGYVHNDRMEQGWCWRIPLPGRVSLGFVVPEDYARQQGDSAEQQYDNLLKTDAVLRRLAPKTKRVTEVIRYQNYQSISERLCGKNWVMLGDSGGFVDPVFSSGMLIAMDSAYKLADVVLNDQPLTDYEQSVQQHLQAWFEIVGYYYNGRLMTSIKVGRSLKENLFNRWLFPWIAAHVSRVFSGAAATRPFSRRVLRYLVQYGLKNLNPDVYKIH</sequence>
<dbReference type="AlphaFoldDB" id="A0A0F3IJQ5"/>
<gene>
    <name evidence="1" type="ORF">VZ94_09355</name>
</gene>
<protein>
    <recommendedName>
        <fullName evidence="3">FAD-binding domain-containing protein</fullName>
    </recommendedName>
</protein>
<dbReference type="RefSeq" id="WP_045779023.1">
    <property type="nucleotide sequence ID" value="NZ_LAJX01000090.1"/>
</dbReference>
<evidence type="ECO:0008006" key="3">
    <source>
        <dbReference type="Google" id="ProtNLM"/>
    </source>
</evidence>
<dbReference type="Pfam" id="PF04820">
    <property type="entry name" value="Trp_halogenase"/>
    <property type="match status" value="2"/>
</dbReference>
<comment type="caution">
    <text evidence="1">The sequence shown here is derived from an EMBL/GenBank/DDBJ whole genome shotgun (WGS) entry which is preliminary data.</text>
</comment>
<reference evidence="2" key="1">
    <citation type="submission" date="2015-03" db="EMBL/GenBank/DDBJ databases">
        <title>Draft genome sequence of a novel methanotroph (Sn10-6) isolated from flooded ricefield rhizosphere in India.</title>
        <authorList>
            <person name="Pandit P.S."/>
            <person name="Pore S.D."/>
            <person name="Arora P."/>
            <person name="Kapse N.G."/>
            <person name="Dhakephalkar P.K."/>
            <person name="Rahalkar M.C."/>
        </authorList>
    </citation>
    <scope>NUCLEOTIDE SEQUENCE [LARGE SCALE GENOMIC DNA]</scope>
    <source>
        <strain evidence="2">Sn10-6</strain>
    </source>
</reference>
<proteinExistence type="predicted"/>
<dbReference type="PANTHER" id="PTHR43747:SF1">
    <property type="entry name" value="SLR1998 PROTEIN"/>
    <property type="match status" value="1"/>
</dbReference>
<dbReference type="InterPro" id="IPR050816">
    <property type="entry name" value="Flavin-dep_Halogenase_NPB"/>
</dbReference>
<keyword evidence="2" id="KW-1185">Reference proteome</keyword>
<evidence type="ECO:0000313" key="2">
    <source>
        <dbReference type="Proteomes" id="UP000033684"/>
    </source>
</evidence>
<dbReference type="Proteomes" id="UP000033684">
    <property type="component" value="Unassembled WGS sequence"/>
</dbReference>
<dbReference type="EMBL" id="LAJX01000090">
    <property type="protein sequence ID" value="KJV06753.1"/>
    <property type="molecule type" value="Genomic_DNA"/>
</dbReference>
<dbReference type="GO" id="GO:0004497">
    <property type="term" value="F:monooxygenase activity"/>
    <property type="evidence" value="ECO:0007669"/>
    <property type="project" value="InterPro"/>
</dbReference>
<accession>A0A0F3IJQ5</accession>